<proteinExistence type="predicted"/>
<evidence type="ECO:0000256" key="1">
    <source>
        <dbReference type="SAM" id="MobiDB-lite"/>
    </source>
</evidence>
<sequence length="275" mass="30246">MFRRLILAAILLTGFSAIASAQTLDEVLDQHFKAMGGLDKLRAVKSMKVTGKMVMGGAMEAPFTVYRARPNHQRVEFTFQGMTGIQAFDGTKGQAWMVMPFMGKKDPEVMPAEESKMMSEEADFDGVLVDWKDKGHKVEYAGKEQVEGADCYKLKVTLKSGEPRVIFLDSESGLEVKREGKRTIRGTEMEFESISGDYKEFDGLVYATVVAQGAKGSPAEQHQKMVMEKFEMNAAVPDSLFAVPKNAVVAKAPEAAKTAEAPKAADKTEKKAEKK</sequence>
<evidence type="ECO:0000313" key="3">
    <source>
        <dbReference type="EMBL" id="NOT35022.1"/>
    </source>
</evidence>
<reference evidence="3 4" key="1">
    <citation type="submission" date="2020-04" db="EMBL/GenBank/DDBJ databases">
        <title>Metagenomic profiling of ammonia- and methane-oxidizing microorganisms in a Dutch drinking water treatment plant.</title>
        <authorList>
            <person name="Poghosyan L."/>
            <person name="Leucker S."/>
        </authorList>
    </citation>
    <scope>NUCLEOTIDE SEQUENCE [LARGE SCALE GENOMIC DNA]</scope>
    <source>
        <strain evidence="3">S-RSF-IL-03</strain>
    </source>
</reference>
<feature type="compositionally biased region" description="Basic and acidic residues" evidence="1">
    <location>
        <begin position="263"/>
        <end position="275"/>
    </location>
</feature>
<gene>
    <name evidence="3" type="ORF">HOP12_12780</name>
</gene>
<organism evidence="3 4">
    <name type="scientific">Eiseniibacteriota bacterium</name>
    <dbReference type="NCBI Taxonomy" id="2212470"/>
    <lineage>
        <taxon>Bacteria</taxon>
        <taxon>Candidatus Eiseniibacteriota</taxon>
    </lineage>
</organism>
<evidence type="ECO:0008006" key="5">
    <source>
        <dbReference type="Google" id="ProtNLM"/>
    </source>
</evidence>
<feature type="region of interest" description="Disordered" evidence="1">
    <location>
        <begin position="252"/>
        <end position="275"/>
    </location>
</feature>
<dbReference type="AlphaFoldDB" id="A0A849SI11"/>
<dbReference type="Proteomes" id="UP000580839">
    <property type="component" value="Unassembled WGS sequence"/>
</dbReference>
<protein>
    <recommendedName>
        <fullName evidence="5">Outer membrane lipoprotein-sorting protein</fullName>
    </recommendedName>
</protein>
<feature type="compositionally biased region" description="Low complexity" evidence="1">
    <location>
        <begin position="252"/>
        <end position="262"/>
    </location>
</feature>
<accession>A0A849SI11</accession>
<feature type="signal peptide" evidence="2">
    <location>
        <begin position="1"/>
        <end position="21"/>
    </location>
</feature>
<dbReference type="Gene3D" id="2.50.20.10">
    <property type="entry name" value="Lipoprotein localisation LolA/LolB/LppX"/>
    <property type="match status" value="1"/>
</dbReference>
<evidence type="ECO:0000313" key="4">
    <source>
        <dbReference type="Proteomes" id="UP000580839"/>
    </source>
</evidence>
<name>A0A849SI11_UNCEI</name>
<keyword evidence="2" id="KW-0732">Signal</keyword>
<feature type="chain" id="PRO_5032887888" description="Outer membrane lipoprotein-sorting protein" evidence="2">
    <location>
        <begin position="22"/>
        <end position="275"/>
    </location>
</feature>
<comment type="caution">
    <text evidence="3">The sequence shown here is derived from an EMBL/GenBank/DDBJ whole genome shotgun (WGS) entry which is preliminary data.</text>
</comment>
<dbReference type="EMBL" id="JABFRW010000164">
    <property type="protein sequence ID" value="NOT35022.1"/>
    <property type="molecule type" value="Genomic_DNA"/>
</dbReference>
<evidence type="ECO:0000256" key="2">
    <source>
        <dbReference type="SAM" id="SignalP"/>
    </source>
</evidence>